<dbReference type="SUPFAM" id="SSF50630">
    <property type="entry name" value="Acid proteases"/>
    <property type="match status" value="1"/>
</dbReference>
<evidence type="ECO:0000313" key="4">
    <source>
        <dbReference type="EMBL" id="STX78221.1"/>
    </source>
</evidence>
<dbReference type="EMBL" id="UGOL01000001">
    <property type="protein sequence ID" value="STX78221.1"/>
    <property type="molecule type" value="Genomic_DNA"/>
</dbReference>
<dbReference type="Proteomes" id="UP000866496">
    <property type="component" value="Unassembled WGS sequence"/>
</dbReference>
<name>A0A128V5Z0_LEGPN</name>
<dbReference type="PANTHER" id="PTHR38037">
    <property type="entry name" value="ZN_PROTEASE DOMAIN-CONTAINING PROTEIN"/>
    <property type="match status" value="1"/>
</dbReference>
<dbReference type="AlphaFoldDB" id="A0A128V5Z0"/>
<evidence type="ECO:0000313" key="6">
    <source>
        <dbReference type="Proteomes" id="UP000866496"/>
    </source>
</evidence>
<feature type="signal peptide" evidence="1">
    <location>
        <begin position="1"/>
        <end position="20"/>
    </location>
</feature>
<reference evidence="3" key="1">
    <citation type="journal article" date="2018" name="Genome Biol.">
        <title>SKESA: strategic k-mer extension for scrupulous assemblies.</title>
        <authorList>
            <person name="Souvorov A."/>
            <person name="Agarwala R."/>
            <person name="Lipman D.J."/>
        </authorList>
    </citation>
    <scope>NUCLEOTIDE SEQUENCE</scope>
    <source>
        <strain evidence="3">AZ00058701</strain>
    </source>
</reference>
<dbReference type="SMR" id="A0A128V5Z0"/>
<dbReference type="InterPro" id="IPR008503">
    <property type="entry name" value="Asp_endopeptidase"/>
</dbReference>
<dbReference type="EMBL" id="DACWHX010000014">
    <property type="protein sequence ID" value="HAU1880923.1"/>
    <property type="molecule type" value="Genomic_DNA"/>
</dbReference>
<proteinExistence type="predicted"/>
<reference evidence="3" key="3">
    <citation type="submission" date="2019-10" db="EMBL/GenBank/DDBJ databases">
        <authorList>
            <consortium name="NCBI Pathogen Detection Project"/>
        </authorList>
    </citation>
    <scope>NUCLEOTIDE SEQUENCE</scope>
    <source>
        <strain evidence="3">AZ00058701</strain>
    </source>
</reference>
<dbReference type="PANTHER" id="PTHR38037:SF2">
    <property type="entry name" value="ATP-DEPENDENT ZINC PROTEASE DOMAIN-CONTAINING PROTEIN-RELATED"/>
    <property type="match status" value="1"/>
</dbReference>
<dbReference type="Gene3D" id="2.40.70.10">
    <property type="entry name" value="Acid Proteases"/>
    <property type="match status" value="1"/>
</dbReference>
<dbReference type="InterPro" id="IPR021109">
    <property type="entry name" value="Peptidase_aspartic_dom_sf"/>
</dbReference>
<dbReference type="GeneID" id="57034093"/>
<keyword evidence="1" id="KW-0732">Signal</keyword>
<feature type="chain" id="PRO_5014245274" evidence="1">
    <location>
        <begin position="21"/>
        <end position="175"/>
    </location>
</feature>
<dbReference type="Pfam" id="PF05618">
    <property type="entry name" value="Zn_protease"/>
    <property type="match status" value="1"/>
</dbReference>
<sequence>MRSKFVLFMLMSLLTGSLMANSEAQIYGYVEKATLIDQNLTLSAKLDTGAKSASLHAVNITEIEKKGIPYLRFTVPTKTGDYSFEGEYVGKVKIKVRSSETNPGLLRTTPIKRPVVLLNIKLGDKVRTIKVNLTNRKRFLYPLLLGRDAIIDFNGAVDPALTFTTKSKSPVNNEK</sequence>
<gene>
    <name evidence="3" type="ORF">JBJ86_11810</name>
    <name evidence="4" type="ORF">NCTC12000_00098</name>
</gene>
<dbReference type="RefSeq" id="WP_010945846.1">
    <property type="nucleotide sequence ID" value="NZ_BAZA01000239.1"/>
</dbReference>
<dbReference type="Proteomes" id="UP000254631">
    <property type="component" value="Unassembled WGS sequence"/>
</dbReference>
<protein>
    <submittedName>
        <fullName evidence="4">Secreted protein</fullName>
    </submittedName>
</protein>
<accession>A0A128V5Z0</accession>
<evidence type="ECO:0000313" key="3">
    <source>
        <dbReference type="EMBL" id="HAU1880923.1"/>
    </source>
</evidence>
<feature type="domain" description="Retropepsin-like aspartic endopeptidase" evidence="2">
    <location>
        <begin position="26"/>
        <end position="166"/>
    </location>
</feature>
<evidence type="ECO:0000313" key="5">
    <source>
        <dbReference type="Proteomes" id="UP000254631"/>
    </source>
</evidence>
<organism evidence="3 6">
    <name type="scientific">Legionella pneumophila</name>
    <dbReference type="NCBI Taxonomy" id="446"/>
    <lineage>
        <taxon>Bacteria</taxon>
        <taxon>Pseudomonadati</taxon>
        <taxon>Pseudomonadota</taxon>
        <taxon>Gammaproteobacteria</taxon>
        <taxon>Legionellales</taxon>
        <taxon>Legionellaceae</taxon>
        <taxon>Legionella</taxon>
    </lineage>
</organism>
<evidence type="ECO:0000256" key="1">
    <source>
        <dbReference type="SAM" id="SignalP"/>
    </source>
</evidence>
<evidence type="ECO:0000259" key="2">
    <source>
        <dbReference type="Pfam" id="PF05618"/>
    </source>
</evidence>
<reference evidence="4 5" key="2">
    <citation type="submission" date="2018-06" db="EMBL/GenBank/DDBJ databases">
        <authorList>
            <consortium name="Pathogen Informatics"/>
            <person name="Doyle S."/>
        </authorList>
    </citation>
    <scope>NUCLEOTIDE SEQUENCE [LARGE SCALE GENOMIC DNA]</scope>
    <source>
        <strain evidence="4 5">NCTC12000</strain>
    </source>
</reference>